<evidence type="ECO:0000256" key="1">
    <source>
        <dbReference type="ARBA" id="ARBA00022729"/>
    </source>
</evidence>
<feature type="signal peptide" evidence="4">
    <location>
        <begin position="1"/>
        <end position="22"/>
    </location>
</feature>
<feature type="compositionally biased region" description="Polar residues" evidence="3">
    <location>
        <begin position="396"/>
        <end position="412"/>
    </location>
</feature>
<evidence type="ECO:0000256" key="3">
    <source>
        <dbReference type="SAM" id="MobiDB-lite"/>
    </source>
</evidence>
<dbReference type="KEGG" id="salf:SMD44_05471"/>
<feature type="region of interest" description="Disordered" evidence="3">
    <location>
        <begin position="753"/>
        <end position="777"/>
    </location>
</feature>
<dbReference type="InterPro" id="IPR006558">
    <property type="entry name" value="LamG-like"/>
</dbReference>
<keyword evidence="7" id="KW-1185">Reference proteome</keyword>
<feature type="compositionally biased region" description="Polar residues" evidence="3">
    <location>
        <begin position="420"/>
        <end position="434"/>
    </location>
</feature>
<dbReference type="EMBL" id="CP021748">
    <property type="protein sequence ID" value="ARX86002.1"/>
    <property type="molecule type" value="Genomic_DNA"/>
</dbReference>
<dbReference type="AlphaFoldDB" id="A0A1Z1WI43"/>
<dbReference type="InterPro" id="IPR013320">
    <property type="entry name" value="ConA-like_dom_sf"/>
</dbReference>
<gene>
    <name evidence="6" type="ORF">SMD44_05471</name>
</gene>
<name>A0A1Z1WI43_9ACTN</name>
<evidence type="ECO:0000313" key="7">
    <source>
        <dbReference type="Proteomes" id="UP000195880"/>
    </source>
</evidence>
<feature type="region of interest" description="Disordered" evidence="3">
    <location>
        <begin position="396"/>
        <end position="434"/>
    </location>
</feature>
<sequence>MVAAVITSVLAAGVTGLPAATAAPSERPPAATEKAPRAAFTDDEATRRADASGKRIEVLGRRTERGQAFANPDGTFTVKEFAQPVRTRKGGAWADIDTTLVKQPNGSLAPKATPTAVTLSGGGEGPFATMVRDGRTLSLSWPGKLPAPEVEGATATYRSVLPDVDLVVRAEPEGFAHLLVVKSAKAAADPKLAAIDLPVDARGVDVRRDAEGGLVAKDGQTGGTVFEAPQPVMWDSSGDGRGAGRDKGAVMAPQAAPGDGARVADVALGLRDDVMTLKPDMKLLRGEHTRFPVIIDPVARTKSRTAWTWVSSAKPGLEGWKFPNSDDGVESGKGIGRCPANFSVRCTGSDDVQRQYYAMPTGSFEDKRILEAEFAITLVHTYNSEARSVQLHRVNSSGGSAINSRTNWSNRPSSKDHITSESPTNPTGSCSATNQNVRFNVKGTVQKAASSGWDTTTFGLQAASEDSYVSWKRFCNNAALEVTYNRAPYQPRMDDLSMNYGGECAYGEATKHYTKKVPTLSANIWDPDHGDAHGNSEKLRAQFEIFWTDKNGKEQRYRVTTDYKQSVSQRGRDSGVAGFSYEVGSNITGDGTGKFDVPQNTVIGWWVRGGDDIGGSDESWGPWSHEGSGTRCEFIYDKTKPDAPEVKSEKYPDDDKWHPGVGDYGTFELHSEGTDVVKYRYQFTGEEERTVTPSAPGRPVTVRWMPRREAPMTLFVRAEDRAGNSKDITRSYRFRVAKGRSAKAAWALADPVGSKQAAGNDGTPAATAGSGVTFGEDGPHGSVRTAATLNGGSGAYLNTGQHVVDTDKTFSVAAWVQLPELPKSSMSVISQDGTAQSGFSLGYDATSKRWSFLAPDSEIDSMVSWQVLGPRPVPGEWTHLVGVYDKDEVKAGSQGTMRMYVNGTLVQGDIQERPTTWNATGSLQIGRALEPDGYTAHLKGTVADVQAFDRVLSAGETQSLGGIPPLQRAYWDMDESAGGVVPDRSEGKGLTMRGGASVYQADDSCDVLDPNCKPAEQPVWGDGHLALDGKDGYASRPAGLLKSKASFTVTARARLASPDATADQTVFSLPGTEGSAATVRFDKDSGRWQLRLTEKDKPDAAVQEMTAKGVQPSSSGDGDHLALSYNALFEEVRLYVNGQWTDQVVKWPNDWDFATTGVQVGRSGLTSGSQYFSGAIDEVRVFEGAFDEALVATVARLESGVNLDGTVT</sequence>
<accession>A0A1Z1WI43</accession>
<dbReference type="SUPFAM" id="SSF49899">
    <property type="entry name" value="Concanavalin A-like lectins/glucanases"/>
    <property type="match status" value="2"/>
</dbReference>
<feature type="region of interest" description="Disordered" evidence="3">
    <location>
        <begin position="19"/>
        <end position="52"/>
    </location>
</feature>
<feature type="chain" id="PRO_5013119884" description="LamG-like jellyroll fold domain-containing protein" evidence="4">
    <location>
        <begin position="23"/>
        <end position="1208"/>
    </location>
</feature>
<protein>
    <recommendedName>
        <fullName evidence="5">LamG-like jellyroll fold domain-containing protein</fullName>
    </recommendedName>
</protein>
<feature type="region of interest" description="Disordered" evidence="3">
    <location>
        <begin position="214"/>
        <end position="233"/>
    </location>
</feature>
<feature type="domain" description="LamG-like jellyroll fold" evidence="5">
    <location>
        <begin position="808"/>
        <end position="955"/>
    </location>
</feature>
<evidence type="ECO:0000256" key="2">
    <source>
        <dbReference type="ARBA" id="ARBA00023157"/>
    </source>
</evidence>
<evidence type="ECO:0000259" key="5">
    <source>
        <dbReference type="SMART" id="SM00560"/>
    </source>
</evidence>
<dbReference type="NCBIfam" id="NF033679">
    <property type="entry name" value="DNRLRE_dom"/>
    <property type="match status" value="1"/>
</dbReference>
<keyword evidence="1 4" id="KW-0732">Signal</keyword>
<organism evidence="6 7">
    <name type="scientific">Streptomyces alboflavus</name>
    <dbReference type="NCBI Taxonomy" id="67267"/>
    <lineage>
        <taxon>Bacteria</taxon>
        <taxon>Bacillati</taxon>
        <taxon>Actinomycetota</taxon>
        <taxon>Actinomycetes</taxon>
        <taxon>Kitasatosporales</taxon>
        <taxon>Streptomycetaceae</taxon>
        <taxon>Streptomyces</taxon>
    </lineage>
</organism>
<keyword evidence="2" id="KW-1015">Disulfide bond</keyword>
<proteinExistence type="predicted"/>
<reference evidence="6 7" key="1">
    <citation type="submission" date="2017-05" db="EMBL/GenBank/DDBJ databases">
        <title>Streptomyces alboflavus Genome sequencing and assembly.</title>
        <authorList>
            <person name="Wang Y."/>
            <person name="Du B."/>
            <person name="Ding Y."/>
            <person name="Liu H."/>
            <person name="Hou Q."/>
            <person name="Liu K."/>
            <person name="Wang C."/>
            <person name="Yao L."/>
        </authorList>
    </citation>
    <scope>NUCLEOTIDE SEQUENCE [LARGE SCALE GENOMIC DNA]</scope>
    <source>
        <strain evidence="6 7">MDJK44</strain>
    </source>
</reference>
<evidence type="ECO:0000256" key="4">
    <source>
        <dbReference type="SAM" id="SignalP"/>
    </source>
</evidence>
<dbReference type="SMART" id="SM00560">
    <property type="entry name" value="LamGL"/>
    <property type="match status" value="1"/>
</dbReference>
<dbReference type="Proteomes" id="UP000195880">
    <property type="component" value="Chromosome"/>
</dbReference>
<evidence type="ECO:0000313" key="6">
    <source>
        <dbReference type="EMBL" id="ARX86002.1"/>
    </source>
</evidence>
<dbReference type="Pfam" id="PF13385">
    <property type="entry name" value="Laminin_G_3"/>
    <property type="match status" value="2"/>
</dbReference>
<dbReference type="Gene3D" id="2.60.120.200">
    <property type="match status" value="2"/>
</dbReference>